<reference evidence="1" key="2">
    <citation type="journal article" date="2015" name="Data Brief">
        <title>Shoot transcriptome of the giant reed, Arundo donax.</title>
        <authorList>
            <person name="Barrero R.A."/>
            <person name="Guerrero F.D."/>
            <person name="Moolhuijzen P."/>
            <person name="Goolsby J.A."/>
            <person name="Tidwell J."/>
            <person name="Bellgard S.E."/>
            <person name="Bellgard M.I."/>
        </authorList>
    </citation>
    <scope>NUCLEOTIDE SEQUENCE</scope>
    <source>
        <tissue evidence="1">Shoot tissue taken approximately 20 cm above the soil surface</tissue>
    </source>
</reference>
<dbReference type="AlphaFoldDB" id="A0A0A9TEF4"/>
<evidence type="ECO:0000313" key="1">
    <source>
        <dbReference type="EMBL" id="JAE23158.1"/>
    </source>
</evidence>
<proteinExistence type="predicted"/>
<name>A0A0A9TEF4_ARUDO</name>
<reference evidence="1" key="1">
    <citation type="submission" date="2014-09" db="EMBL/GenBank/DDBJ databases">
        <authorList>
            <person name="Magalhaes I.L.F."/>
            <person name="Oliveira U."/>
            <person name="Santos F.R."/>
            <person name="Vidigal T.H.D.A."/>
            <person name="Brescovit A.D."/>
            <person name="Santos A.J."/>
        </authorList>
    </citation>
    <scope>NUCLEOTIDE SEQUENCE</scope>
    <source>
        <tissue evidence="1">Shoot tissue taken approximately 20 cm above the soil surface</tissue>
    </source>
</reference>
<dbReference type="EMBL" id="GBRH01174738">
    <property type="protein sequence ID" value="JAE23158.1"/>
    <property type="molecule type" value="Transcribed_RNA"/>
</dbReference>
<organism evidence="1">
    <name type="scientific">Arundo donax</name>
    <name type="common">Giant reed</name>
    <name type="synonym">Donax arundinaceus</name>
    <dbReference type="NCBI Taxonomy" id="35708"/>
    <lineage>
        <taxon>Eukaryota</taxon>
        <taxon>Viridiplantae</taxon>
        <taxon>Streptophyta</taxon>
        <taxon>Embryophyta</taxon>
        <taxon>Tracheophyta</taxon>
        <taxon>Spermatophyta</taxon>
        <taxon>Magnoliopsida</taxon>
        <taxon>Liliopsida</taxon>
        <taxon>Poales</taxon>
        <taxon>Poaceae</taxon>
        <taxon>PACMAD clade</taxon>
        <taxon>Arundinoideae</taxon>
        <taxon>Arundineae</taxon>
        <taxon>Arundo</taxon>
    </lineage>
</organism>
<accession>A0A0A9TEF4</accession>
<protein>
    <submittedName>
        <fullName evidence="1">Uncharacterized protein</fullName>
    </submittedName>
</protein>
<sequence>MPAAAPLTKGSNCYMQVSCAKILAATH</sequence>